<accession>A0A7M5UUE9</accession>
<dbReference type="AlphaFoldDB" id="A0A7M5UUE9"/>
<feature type="transmembrane region" description="Helical" evidence="9">
    <location>
        <begin position="238"/>
        <end position="261"/>
    </location>
</feature>
<protein>
    <recommendedName>
        <fullName evidence="12">Surfeit locus protein 4</fullName>
    </recommendedName>
</protein>
<dbReference type="OrthoDB" id="7859621at2759"/>
<evidence type="ECO:0000256" key="6">
    <source>
        <dbReference type="ARBA" id="ARBA00022927"/>
    </source>
</evidence>
<evidence type="ECO:0000256" key="8">
    <source>
        <dbReference type="ARBA" id="ARBA00023136"/>
    </source>
</evidence>
<dbReference type="PANTHER" id="PTHR23427">
    <property type="entry name" value="SURFEIT LOCUS PROTEIN"/>
    <property type="match status" value="1"/>
</dbReference>
<feature type="transmembrane region" description="Helical" evidence="9">
    <location>
        <begin position="180"/>
        <end position="200"/>
    </location>
</feature>
<dbReference type="Proteomes" id="UP000594262">
    <property type="component" value="Unplaced"/>
</dbReference>
<feature type="transmembrane region" description="Helical" evidence="9">
    <location>
        <begin position="207"/>
        <end position="226"/>
    </location>
</feature>
<evidence type="ECO:0000313" key="10">
    <source>
        <dbReference type="EnsemblMetazoa" id="CLYHEMP006005.1"/>
    </source>
</evidence>
<evidence type="ECO:0000256" key="5">
    <source>
        <dbReference type="ARBA" id="ARBA00022824"/>
    </source>
</evidence>
<dbReference type="GO" id="GO:0005789">
    <property type="term" value="C:endoplasmic reticulum membrane"/>
    <property type="evidence" value="ECO:0007669"/>
    <property type="project" value="UniProtKB-SubCell"/>
</dbReference>
<feature type="transmembrane region" description="Helical" evidence="9">
    <location>
        <begin position="92"/>
        <end position="111"/>
    </location>
</feature>
<evidence type="ECO:0000256" key="9">
    <source>
        <dbReference type="SAM" id="Phobius"/>
    </source>
</evidence>
<proteinExistence type="inferred from homology"/>
<keyword evidence="4 9" id="KW-0812">Transmembrane</keyword>
<evidence type="ECO:0000256" key="2">
    <source>
        <dbReference type="ARBA" id="ARBA00006945"/>
    </source>
</evidence>
<evidence type="ECO:0008006" key="12">
    <source>
        <dbReference type="Google" id="ProtNLM"/>
    </source>
</evidence>
<evidence type="ECO:0000313" key="11">
    <source>
        <dbReference type="Proteomes" id="UP000594262"/>
    </source>
</evidence>
<keyword evidence="8 9" id="KW-0472">Membrane</keyword>
<dbReference type="GO" id="GO:0005793">
    <property type="term" value="C:endoplasmic reticulum-Golgi intermediate compartment"/>
    <property type="evidence" value="ECO:0007669"/>
    <property type="project" value="TreeGrafter"/>
</dbReference>
<dbReference type="EnsemblMetazoa" id="CLYHEMT006005.1">
    <property type="protein sequence ID" value="CLYHEMP006005.1"/>
    <property type="gene ID" value="CLYHEMG006005"/>
</dbReference>
<dbReference type="InterPro" id="IPR002995">
    <property type="entry name" value="Surf4"/>
</dbReference>
<comment type="subcellular location">
    <subcellularLocation>
        <location evidence="1">Endoplasmic reticulum membrane</location>
        <topology evidence="1">Multi-pass membrane protein</topology>
    </subcellularLocation>
</comment>
<name>A0A7M5UUE9_9CNID</name>
<evidence type="ECO:0000256" key="3">
    <source>
        <dbReference type="ARBA" id="ARBA00022448"/>
    </source>
</evidence>
<evidence type="ECO:0000256" key="7">
    <source>
        <dbReference type="ARBA" id="ARBA00022989"/>
    </source>
</evidence>
<sequence>MSHNDIIQKAEDLADQVLRHSKHVLPHLARFCLVATFFEDGIRMWFQWTEQRDYIDHTWNCGAFIGTLFVLINFLGQLSGCFMVLGRVKVEIAVGVLFGTILLQTLAYQVFTDVKFFLRSLALSGGLILLLAECRQEARTVFAGVPTLDSHNKPKTYMQLTGRVLLLLMYLTLLKFDMSFFHIVFNLFGTILIMLVTVGYKTKLSALVMVVFLMGINVYENAFWMVPQWKAMRDFLKYDFFQTMSVIGGLLLVVAFGPGGASMDEAKKRW</sequence>
<dbReference type="PROSITE" id="PS01339">
    <property type="entry name" value="SURF4"/>
    <property type="match status" value="1"/>
</dbReference>
<keyword evidence="11" id="KW-1185">Reference proteome</keyword>
<dbReference type="GO" id="GO:0007030">
    <property type="term" value="P:Golgi organization"/>
    <property type="evidence" value="ECO:0007669"/>
    <property type="project" value="TreeGrafter"/>
</dbReference>
<reference evidence="10" key="1">
    <citation type="submission" date="2021-01" db="UniProtKB">
        <authorList>
            <consortium name="EnsemblMetazoa"/>
        </authorList>
    </citation>
    <scope>IDENTIFICATION</scope>
</reference>
<dbReference type="GeneID" id="136820616"/>
<keyword evidence="6" id="KW-0653">Protein transport</keyword>
<dbReference type="Pfam" id="PF02077">
    <property type="entry name" value="SURF4"/>
    <property type="match status" value="1"/>
</dbReference>
<keyword evidence="5" id="KW-0256">Endoplasmic reticulum</keyword>
<keyword evidence="3" id="KW-0813">Transport</keyword>
<organism evidence="10 11">
    <name type="scientific">Clytia hemisphaerica</name>
    <dbReference type="NCBI Taxonomy" id="252671"/>
    <lineage>
        <taxon>Eukaryota</taxon>
        <taxon>Metazoa</taxon>
        <taxon>Cnidaria</taxon>
        <taxon>Hydrozoa</taxon>
        <taxon>Hydroidolina</taxon>
        <taxon>Leptothecata</taxon>
        <taxon>Obeliida</taxon>
        <taxon>Clytiidae</taxon>
        <taxon>Clytia</taxon>
    </lineage>
</organism>
<feature type="transmembrane region" description="Helical" evidence="9">
    <location>
        <begin position="63"/>
        <end position="85"/>
    </location>
</feature>
<evidence type="ECO:0000256" key="1">
    <source>
        <dbReference type="ARBA" id="ARBA00004477"/>
    </source>
</evidence>
<comment type="similarity">
    <text evidence="2">Belongs to the SURF4 family.</text>
</comment>
<dbReference type="GO" id="GO:0015031">
    <property type="term" value="P:protein transport"/>
    <property type="evidence" value="ECO:0007669"/>
    <property type="project" value="UniProtKB-KW"/>
</dbReference>
<dbReference type="RefSeq" id="XP_066932915.1">
    <property type="nucleotide sequence ID" value="XM_067076814.1"/>
</dbReference>
<keyword evidence="7 9" id="KW-1133">Transmembrane helix</keyword>
<dbReference type="InterPro" id="IPR045214">
    <property type="entry name" value="Surf1/Surf4"/>
</dbReference>
<dbReference type="PANTHER" id="PTHR23427:SF1">
    <property type="entry name" value="SURFEIT LOCUS PROTEIN 4"/>
    <property type="match status" value="1"/>
</dbReference>
<evidence type="ECO:0000256" key="4">
    <source>
        <dbReference type="ARBA" id="ARBA00022692"/>
    </source>
</evidence>